<reference evidence="7 8" key="1">
    <citation type="submission" date="2019-01" db="EMBL/GenBank/DDBJ databases">
        <title>Vagococcus silagei sp. nov. isolated from brewer's grain.</title>
        <authorList>
            <person name="Guu J.-R."/>
        </authorList>
    </citation>
    <scope>NUCLEOTIDE SEQUENCE [LARGE SCALE GENOMIC DNA]</scope>
    <source>
        <strain evidence="7 8">2B-2</strain>
    </source>
</reference>
<accession>A0A4S3B423</accession>
<protein>
    <submittedName>
        <fullName evidence="7">PTS fructose transporter subunit IIA</fullName>
    </submittedName>
</protein>
<dbReference type="PANTHER" id="PTHR47738:SF1">
    <property type="entry name" value="NITROGEN REGULATORY PROTEIN"/>
    <property type="match status" value="1"/>
</dbReference>
<organism evidence="7 8">
    <name type="scientific">Vagococcus silagei</name>
    <dbReference type="NCBI Taxonomy" id="2508885"/>
    <lineage>
        <taxon>Bacteria</taxon>
        <taxon>Bacillati</taxon>
        <taxon>Bacillota</taxon>
        <taxon>Bacilli</taxon>
        <taxon>Lactobacillales</taxon>
        <taxon>Enterococcaceae</taxon>
        <taxon>Vagococcus</taxon>
    </lineage>
</organism>
<dbReference type="PROSITE" id="PS51094">
    <property type="entry name" value="PTS_EIIA_TYPE_2"/>
    <property type="match status" value="1"/>
</dbReference>
<dbReference type="InterPro" id="IPR051541">
    <property type="entry name" value="PTS_SugarTrans_NitroReg"/>
</dbReference>
<feature type="domain" description="PTS EIIA type-2" evidence="6">
    <location>
        <begin position="1"/>
        <end position="145"/>
    </location>
</feature>
<keyword evidence="1" id="KW-0813">Transport</keyword>
<keyword evidence="3" id="KW-0762">Sugar transport</keyword>
<gene>
    <name evidence="7" type="ORF">ESZ54_11950</name>
</gene>
<keyword evidence="2" id="KW-0597">Phosphoprotein</keyword>
<dbReference type="GO" id="GO:0009401">
    <property type="term" value="P:phosphoenolpyruvate-dependent sugar phosphotransferase system"/>
    <property type="evidence" value="ECO:0007669"/>
    <property type="project" value="UniProtKB-KW"/>
</dbReference>
<keyword evidence="8" id="KW-1185">Reference proteome</keyword>
<evidence type="ECO:0000259" key="6">
    <source>
        <dbReference type="PROSITE" id="PS51094"/>
    </source>
</evidence>
<evidence type="ECO:0000256" key="5">
    <source>
        <dbReference type="ARBA" id="ARBA00022683"/>
    </source>
</evidence>
<dbReference type="InterPro" id="IPR004715">
    <property type="entry name" value="PTS_IIA_fruc"/>
</dbReference>
<keyword evidence="4" id="KW-0808">Transferase</keyword>
<dbReference type="EMBL" id="SDGV01000036">
    <property type="protein sequence ID" value="THB60146.1"/>
    <property type="molecule type" value="Genomic_DNA"/>
</dbReference>
<evidence type="ECO:0000256" key="3">
    <source>
        <dbReference type="ARBA" id="ARBA00022597"/>
    </source>
</evidence>
<dbReference type="PANTHER" id="PTHR47738">
    <property type="entry name" value="PTS SYSTEM FRUCTOSE-LIKE EIIA COMPONENT-RELATED"/>
    <property type="match status" value="1"/>
</dbReference>
<evidence type="ECO:0000256" key="2">
    <source>
        <dbReference type="ARBA" id="ARBA00022553"/>
    </source>
</evidence>
<dbReference type="InterPro" id="IPR002178">
    <property type="entry name" value="PTS_EIIA_type-2_dom"/>
</dbReference>
<dbReference type="CDD" id="cd00211">
    <property type="entry name" value="PTS_IIA_fru"/>
    <property type="match status" value="1"/>
</dbReference>
<name>A0A4S3B423_9ENTE</name>
<dbReference type="Pfam" id="PF00359">
    <property type="entry name" value="PTS_EIIA_2"/>
    <property type="match status" value="1"/>
</dbReference>
<dbReference type="Gene3D" id="3.40.930.10">
    <property type="entry name" value="Mannitol-specific EII, Chain A"/>
    <property type="match status" value="1"/>
</dbReference>
<dbReference type="GO" id="GO:0008982">
    <property type="term" value="F:protein-N(PI)-phosphohistidine-sugar phosphotransferase activity"/>
    <property type="evidence" value="ECO:0007669"/>
    <property type="project" value="InterPro"/>
</dbReference>
<dbReference type="OrthoDB" id="95460at2"/>
<dbReference type="NCBIfam" id="TIGR00848">
    <property type="entry name" value="fruA"/>
    <property type="match status" value="1"/>
</dbReference>
<dbReference type="InterPro" id="IPR016152">
    <property type="entry name" value="PTrfase/Anion_transptr"/>
</dbReference>
<evidence type="ECO:0000313" key="7">
    <source>
        <dbReference type="EMBL" id="THB60146.1"/>
    </source>
</evidence>
<dbReference type="SUPFAM" id="SSF55804">
    <property type="entry name" value="Phoshotransferase/anion transport protein"/>
    <property type="match status" value="1"/>
</dbReference>
<dbReference type="GO" id="GO:0016020">
    <property type="term" value="C:membrane"/>
    <property type="evidence" value="ECO:0007669"/>
    <property type="project" value="InterPro"/>
</dbReference>
<evidence type="ECO:0000256" key="1">
    <source>
        <dbReference type="ARBA" id="ARBA00022448"/>
    </source>
</evidence>
<dbReference type="Proteomes" id="UP000310506">
    <property type="component" value="Unassembled WGS sequence"/>
</dbReference>
<keyword evidence="5" id="KW-0598">Phosphotransferase system</keyword>
<proteinExistence type="predicted"/>
<dbReference type="GO" id="GO:0030295">
    <property type="term" value="F:protein kinase activator activity"/>
    <property type="evidence" value="ECO:0007669"/>
    <property type="project" value="TreeGrafter"/>
</dbReference>
<evidence type="ECO:0000313" key="8">
    <source>
        <dbReference type="Proteomes" id="UP000310506"/>
    </source>
</evidence>
<comment type="caution">
    <text evidence="7">The sequence shown here is derived from an EMBL/GenBank/DDBJ whole genome shotgun (WGS) entry which is preliminary data.</text>
</comment>
<dbReference type="RefSeq" id="WP_136137886.1">
    <property type="nucleotide sequence ID" value="NZ_SDGV01000036.1"/>
</dbReference>
<sequence>MIKAEHIFVNQTFATQAEVFKYLASQIKALDLAEDAEKVEAALFERESQSTTGMMDGFAIPHAKSATIKEPTVLLVKNNLGLEWDSLDGKPIEVIIGLFIPENMAGDTHLKLLSTISRMLMKADFKAQLKELNTEVELANLLNSGLE</sequence>
<evidence type="ECO:0000256" key="4">
    <source>
        <dbReference type="ARBA" id="ARBA00022679"/>
    </source>
</evidence>
<dbReference type="AlphaFoldDB" id="A0A4S3B423"/>